<feature type="non-terminal residue" evidence="12">
    <location>
        <position position="3501"/>
    </location>
</feature>
<dbReference type="Pfam" id="PF13620">
    <property type="entry name" value="CarboxypepD_reg"/>
    <property type="match status" value="3"/>
</dbReference>
<dbReference type="GO" id="GO:0005576">
    <property type="term" value="C:extracellular region"/>
    <property type="evidence" value="ECO:0007669"/>
    <property type="project" value="UniProtKB-SubCell"/>
</dbReference>
<name>A0A8J7FF15_9CYAN</name>
<keyword evidence="5" id="KW-0732">Signal</keyword>
<evidence type="ECO:0000256" key="1">
    <source>
        <dbReference type="ARBA" id="ARBA00004613"/>
    </source>
</evidence>
<dbReference type="InterPro" id="IPR000209">
    <property type="entry name" value="Peptidase_S8/S53_dom"/>
</dbReference>
<dbReference type="Pfam" id="PF00082">
    <property type="entry name" value="Peptidase_S8"/>
    <property type="match status" value="1"/>
</dbReference>
<dbReference type="Gene3D" id="2.60.40.1120">
    <property type="entry name" value="Carboxypeptidase-like, regulatory domain"/>
    <property type="match status" value="3"/>
</dbReference>
<comment type="subcellular location">
    <subcellularLocation>
        <location evidence="1">Secreted</location>
    </subcellularLocation>
</comment>
<evidence type="ECO:0000259" key="11">
    <source>
        <dbReference type="PROSITE" id="PS50053"/>
    </source>
</evidence>
<feature type="domain" description="Ubiquitin-like" evidence="11">
    <location>
        <begin position="1546"/>
        <end position="1602"/>
    </location>
</feature>
<keyword evidence="6 8" id="KW-0378">Hydrolase</keyword>
<keyword evidence="13" id="KW-1185">Reference proteome</keyword>
<keyword evidence="3" id="KW-0964">Secreted</keyword>
<proteinExistence type="inferred from homology"/>
<dbReference type="InterPro" id="IPR033764">
    <property type="entry name" value="Sdr_B"/>
</dbReference>
<dbReference type="SUPFAM" id="SSF52743">
    <property type="entry name" value="Subtilisin-like"/>
    <property type="match status" value="1"/>
</dbReference>
<dbReference type="Pfam" id="PF07705">
    <property type="entry name" value="CARDB"/>
    <property type="match status" value="5"/>
</dbReference>
<evidence type="ECO:0000256" key="9">
    <source>
        <dbReference type="RuleBase" id="RU003355"/>
    </source>
</evidence>
<dbReference type="InterPro" id="IPR023827">
    <property type="entry name" value="Peptidase_S8_Asp-AS"/>
</dbReference>
<dbReference type="RefSeq" id="WP_322745584.1">
    <property type="nucleotide sequence ID" value="NZ_JADEWL010000152.1"/>
</dbReference>
<feature type="active site" description="Charge relay system" evidence="8">
    <location>
        <position position="2999"/>
    </location>
</feature>
<dbReference type="SUPFAM" id="SSF117074">
    <property type="entry name" value="Hypothetical protein PA1324"/>
    <property type="match status" value="2"/>
</dbReference>
<evidence type="ECO:0000256" key="10">
    <source>
        <dbReference type="SAM" id="MobiDB-lite"/>
    </source>
</evidence>
<dbReference type="InterPro" id="IPR011635">
    <property type="entry name" value="CARDB"/>
</dbReference>
<dbReference type="GO" id="GO:0004180">
    <property type="term" value="F:carboxypeptidase activity"/>
    <property type="evidence" value="ECO:0007669"/>
    <property type="project" value="UniProtKB-KW"/>
</dbReference>
<evidence type="ECO:0000256" key="6">
    <source>
        <dbReference type="ARBA" id="ARBA00022801"/>
    </source>
</evidence>
<evidence type="ECO:0000313" key="12">
    <source>
        <dbReference type="EMBL" id="MBE9216279.1"/>
    </source>
</evidence>
<dbReference type="Pfam" id="PF05345">
    <property type="entry name" value="He_PIG"/>
    <property type="match status" value="3"/>
</dbReference>
<dbReference type="InterPro" id="IPR000626">
    <property type="entry name" value="Ubiquitin-like_dom"/>
</dbReference>
<dbReference type="GO" id="GO:0005509">
    <property type="term" value="F:calcium ion binding"/>
    <property type="evidence" value="ECO:0007669"/>
    <property type="project" value="InterPro"/>
</dbReference>
<dbReference type="SUPFAM" id="SSF49464">
    <property type="entry name" value="Carboxypeptidase regulatory domain-like"/>
    <property type="match status" value="2"/>
</dbReference>
<dbReference type="PROSITE" id="PS00137">
    <property type="entry name" value="SUBTILASE_HIS"/>
    <property type="match status" value="1"/>
</dbReference>
<dbReference type="PANTHER" id="PTHR23303">
    <property type="entry name" value="CARBOXYPEPTIDASE REGULATORY REGION-CONTAINING"/>
    <property type="match status" value="1"/>
</dbReference>
<organism evidence="12 13">
    <name type="scientific">Plectonema cf. radiosum LEGE 06105</name>
    <dbReference type="NCBI Taxonomy" id="945769"/>
    <lineage>
        <taxon>Bacteria</taxon>
        <taxon>Bacillati</taxon>
        <taxon>Cyanobacteriota</taxon>
        <taxon>Cyanophyceae</taxon>
        <taxon>Oscillatoriophycideae</taxon>
        <taxon>Oscillatoriales</taxon>
        <taxon>Microcoleaceae</taxon>
        <taxon>Plectonema</taxon>
    </lineage>
</organism>
<dbReference type="Gene3D" id="2.60.40.10">
    <property type="entry name" value="Immunoglobulins"/>
    <property type="match status" value="13"/>
</dbReference>
<dbReference type="GO" id="GO:0030246">
    <property type="term" value="F:carbohydrate binding"/>
    <property type="evidence" value="ECO:0007669"/>
    <property type="project" value="InterPro"/>
</dbReference>
<dbReference type="InterPro" id="IPR036852">
    <property type="entry name" value="Peptidase_S8/S53_dom_sf"/>
</dbReference>
<keyword evidence="12" id="KW-0121">Carboxypeptidase</keyword>
<dbReference type="Pfam" id="PF17210">
    <property type="entry name" value="SdrD_B"/>
    <property type="match status" value="2"/>
</dbReference>
<dbReference type="InterPro" id="IPR022398">
    <property type="entry name" value="Peptidase_S8_His-AS"/>
</dbReference>
<dbReference type="GO" id="GO:0004252">
    <property type="term" value="F:serine-type endopeptidase activity"/>
    <property type="evidence" value="ECO:0007669"/>
    <property type="project" value="UniProtKB-UniRule"/>
</dbReference>
<dbReference type="SUPFAM" id="SSF49313">
    <property type="entry name" value="Cadherin-like"/>
    <property type="match status" value="3"/>
</dbReference>
<dbReference type="SUPFAM" id="SSF49478">
    <property type="entry name" value="Cna protein B-type domain"/>
    <property type="match status" value="2"/>
</dbReference>
<dbReference type="SMART" id="SM00736">
    <property type="entry name" value="CADG"/>
    <property type="match status" value="3"/>
</dbReference>
<feature type="active site" description="Charge relay system" evidence="8">
    <location>
        <position position="2831"/>
    </location>
</feature>
<dbReference type="PRINTS" id="PR00723">
    <property type="entry name" value="SUBTILISIN"/>
</dbReference>
<dbReference type="GO" id="GO:0006508">
    <property type="term" value="P:proteolysis"/>
    <property type="evidence" value="ECO:0007669"/>
    <property type="project" value="UniProtKB-KW"/>
</dbReference>
<feature type="compositionally biased region" description="Gly residues" evidence="10">
    <location>
        <begin position="2197"/>
        <end position="2236"/>
    </location>
</feature>
<dbReference type="PROSITE" id="PS51854">
    <property type="entry name" value="CSPG"/>
    <property type="match status" value="1"/>
</dbReference>
<dbReference type="InterPro" id="IPR015500">
    <property type="entry name" value="Peptidase_S8_subtilisin-rel"/>
</dbReference>
<dbReference type="PROSITE" id="PS00138">
    <property type="entry name" value="SUBTILASE_SER"/>
    <property type="match status" value="1"/>
</dbReference>
<dbReference type="SUPFAM" id="SSF49265">
    <property type="entry name" value="Fibronectin type III"/>
    <property type="match status" value="1"/>
</dbReference>
<dbReference type="CDD" id="cd11303">
    <property type="entry name" value="Dystroglycan_repeat"/>
    <property type="match status" value="1"/>
</dbReference>
<dbReference type="InterPro" id="IPR039005">
    <property type="entry name" value="CSPG_rpt"/>
</dbReference>
<dbReference type="Pfam" id="PF16184">
    <property type="entry name" value="Cadherin_3"/>
    <property type="match status" value="1"/>
</dbReference>
<dbReference type="InterPro" id="IPR055353">
    <property type="entry name" value="DUF7619"/>
</dbReference>
<feature type="region of interest" description="Disordered" evidence="10">
    <location>
        <begin position="2187"/>
        <end position="2251"/>
    </location>
</feature>
<evidence type="ECO:0000313" key="13">
    <source>
        <dbReference type="Proteomes" id="UP000620559"/>
    </source>
</evidence>
<dbReference type="InterPro" id="IPR023828">
    <property type="entry name" value="Peptidase_S8_Ser-AS"/>
</dbReference>
<dbReference type="GO" id="GO:0016020">
    <property type="term" value="C:membrane"/>
    <property type="evidence" value="ECO:0007669"/>
    <property type="project" value="InterPro"/>
</dbReference>
<dbReference type="Pfam" id="PF24595">
    <property type="entry name" value="DUF7619"/>
    <property type="match status" value="2"/>
</dbReference>
<dbReference type="InterPro" id="IPR008969">
    <property type="entry name" value="CarboxyPept-like_regulatory"/>
</dbReference>
<dbReference type="InterPro" id="IPR013783">
    <property type="entry name" value="Ig-like_fold"/>
</dbReference>
<reference evidence="12" key="1">
    <citation type="submission" date="2020-10" db="EMBL/GenBank/DDBJ databases">
        <authorList>
            <person name="Castelo-Branco R."/>
            <person name="Eusebio N."/>
            <person name="Adriana R."/>
            <person name="Vieira A."/>
            <person name="Brugerolle De Fraissinette N."/>
            <person name="Rezende De Castro R."/>
            <person name="Schneider M.P."/>
            <person name="Vasconcelos V."/>
            <person name="Leao P.N."/>
        </authorList>
    </citation>
    <scope>NUCLEOTIDE SEQUENCE</scope>
    <source>
        <strain evidence="12">LEGE 06105</strain>
    </source>
</reference>
<gene>
    <name evidence="12" type="ORF">IQ247_27065</name>
</gene>
<sequence>MSLSWVITNEGRGRTLEDNWFDEIIMSADDVIDDNDDRLGRLNHSGVLDAGESYTATQDVTLPVGVSGDFYFFIRTDSSDSVFESVFELNNTGFDETLTTINLTPPPDLEVESVNVPTVARAGDKLTINYRVTNFGATETPDNYWTDSFYLSVDDKFDVESDVVLGSIGHFGKLDAGASYDNSASFTLDNQLTGDYYVFVATDSSNNVFELDNNNNTAFDATPVTISSQPADLIVSEVISPTSAEAGKAIQVNWTVKNEGTGNSIATSWNDQVILSVDTEVGNDDDIKLNWFTHEGLLDAEDSYNRNGLVEIPFNLVGDYNLFVVTDVNNAVYEAAEDNNNSTAQPITITRQTPDLQVTEVTVNSATGLTVEDLTVNWTVQNLGAGQTNSNFWYDKVYLSADENWDSNDIYLGDFRRTNVLAANEQYNASKTFTVPFDAVGDFYVIVRTDTGNQVLEASLENNNDRVSADTITFTANPNPDPDKVSTNLPPQFSPDLVVNNVDAPTQGISGQSLDVSWTVSNQRYSTGTRSWYDVVYLSRDQVFDRKEDIYLGSRSQSNLAAGDSYTVTESFDVSRGLSGSYYVFVATDSGNNINEPGGELNNIAYDRNPTQIILPAPADLVAGTITIPDPANGVPGQNATIGYTVENRGSEPVFGNWYDSVYISADDKWDINDSLFAQVQVSESLENGESYSKTVNAPLPGVLPGDYHVIIRSDIRNNVPELDESNNLGASLEQFALDAELLELGTPDTGTLEQGQAVYYRIDVGAGETLLLDFNSVSDNATNELYISYGKMPTRNEFDFSFSSPFSPDQRIVIPSTKDGTYYVFAYSNNTPDGAADYTINAETIDFSILDTNYGRGGTAGQLTLEINGAKFDRSVTAKLLNEDGSTLAASSYYYVNQSKLFATFDLTKANPGAYDVLVENAQGKSATVSDGLEVVEGGGGNLQLYTDIPNSVARDRKFNFTVNWINNGINDINVPLLSLNISRDLDSIDTREIEETVLFSSTPNGSFNREEQTFLGVVDENEPPGILRPGKLETTRFFSFSDNDPGDFIISVNNLGEADRSFNWESLRGNLIPQGMSNADFEPIFNQLIAQVGNTWDDYVKMLARNSNLLPEEFGSRRSPSLLLNIELQKAIAAVETSITGVASATDLGVDLSGRSIVARNTDTRETFVTFSLKDGSFIFEKVTPGSYEFIFDGAVISEGNTAFVSQGEALTELTLTLIPGAEISGKVRSNTTGETLAFAEVSAVSKDGTIYSTFTDEDGQYTLEGIVSGTYTITAQADGKAQLNIENVFVNSDRIIQSFDLIPESIVTGTINFPVVDSDESEVQVLAQSSDQLNLTNAFTAEIKDSAFIIKGLSAGTYDITFNREGYVREVLTNVTVPEAETVDLGSVNLTQAATITGSVTSTALEDPAASALIGIFEGETPVTSVEADADGNFIIDNLAPGSYKLRVLNLFESFSNEVIVNVASGSNVADISLEILPGASIVGTVKDADTNGIFSGITVIAIDSEGNSLETLTDENGSYRFDDLHQGDYIITLPTSGANTTKSVTVTTIDGTVFTADLETPASVAQLRGKLLTANGEAIAGGNVRLIESGELIVNTQTNKNGEFEFRLLREATFDLQAIADGVSFTPITGIEINTGENIEQEIIAGNASLEVTVNGSNESVDGGTLILYQQVAQGRLAVSSKEIGTERTVTFENLALGTYEVDFLGNDNYTADASTTITDGMVASIAIEPEQQYTLTGLVTDNSDNPLAFARLLLVSQSEPKTQQFSFSDADGNYEIPLVSSGVYDLVAFADDYTATIQSGISISESTVANIELTTSNTELTGKLVDSNNQPISFGFVTLLNSAGYIVGQSSVQADGSFNITTAPAEDLIVEIQAPGYTSQAISDLTISNSSGLNIENVELEPIAFTRIAKLEDSANISVASASFGINTLPNTTINILSAPNWLETEFGNYEQRSDQLDRNDIISLPQDADENCRNIYAQVLRSLTSQNLAFDRVQRSEKVLDNFVTELEVNFLSELTTVLLAAGTLYVSIPAIATAAVSVGTGTTVFVTASSIVVTIKSLVDAINAAKEARSSKDAVKGLEASGNIITNLSNLYNTAIDVLKLAGDGKTFGGYTATWNLLSLLVSGRQILQAITITETRKTWEKVSQQRAGFEAAIKDYEQSIAKAKELNSLYNECLKSHQMDEEQNNNDDGIGGNNGGNNNGGSSSGNGGGNNNGRGNNNGGNGNGGSGGRINRPTSLDPNDILGPQGFGQEKWVSYKKALNYTIRFENDPVFATAPAQTVRITQQLDADLDFRTFRLGDFGFGDVFVDVPDNRAFYQNRLDLTEELGIFVDVIAGIDVTTGEIFWEFTSIDPTTGELPIDALTGFLPPNINLSEGEGFVSYSVRPKSTSATGDIIDAEARIVFDVNEPIDTPPIFNTLDATSPSSTVAALPAKITDEAGEFTVNWGGNDDNEGSGIASYTIYVSVNDGEFRPWLENTDLTEATYKGTPGRTYSFYAVATDNAGNTQEIPTQAQATTRIAGGTATIGNFVWVDTNGNGIQDTDEPGLEEVTVNLYDNGETLVSTTTTNINGFYSFTEIDPGDYLLEFIPPTSYLFTPENQGDNDITDSDVNPTTGKTLNFTVEGGEDYSNWDAGLYQLATISGQKFHDIDGNKLKDTNEPGLPDWTIYLDTNQNGALDNGETSTQTDADGNYSFNNLVPGTYTVAEIMQPGWQQTFPGNSSVSPESITTSASNAPIFTPSTPITTTDTALTTTASSLINLDDFRNDSRFTNIDGSGFASVVIDTGIDLNHPFFGADSDGDGIADRIVYQYDFADNDTDASDINGHGSHVASIIASSDSTYTGVAPKADIIALKVFKDSGSGYFLDLEESLQWVIDNANTYNIASINLSLGDEQNWNTSASHYGIGDELAALAGMGIIVTSAAGNNFAKFDSKQGLAYPAADPNVIAVGAVWEDTDQIADFSQRDQTMSDVFAPGIPIEAANANGGVTTKGGTSQAAPYTAGIAVLAQQIATQELGRKLTIGEFRYLLETTSVTINDGDDENDNVINTGLDFSRVDMLALAEGILNLNSTISNPDSVQPDTNSDDTPLFIPNNVSRFVHTVTVNSGETVTGINFGNQQVNQPPELTVNKGLTLNEEGTAVITNQELQVTDVDNTAIEITYTLTNLPENGILRLNGTQLAVDDTLTQDDIDNERLEYVHNGSETSNDSFSFKVTDGKDGNIDSTEFQITVNPVNDVPTLESAIANQIATEDSVFNFTIPENTFNDVDALDELTYSVTLEDGNALPDWLNFNPETRTFSGTPTNDNVGNLNIKVTATDKAGANATDTFTLEIENVNDAPTVVNQIADTTSKEDEVFNFTIPDNTFNDVDALDELTYSVTLEDGSELPSWLSFDASTRSFSGTPSNGDVGTVSIKVVATDSFGETVSDTFTLTVENTNDVPTLESAIANQIATEDSAFNFTIPDNTFNDVDAEDELTYSVTLEDGSELPSWLTFDASTR</sequence>
<dbReference type="InterPro" id="IPR013784">
    <property type="entry name" value="Carb-bd-like_fold"/>
</dbReference>
<dbReference type="Gene3D" id="3.40.50.200">
    <property type="entry name" value="Peptidase S8/S53 domain"/>
    <property type="match status" value="1"/>
</dbReference>
<dbReference type="Gene3D" id="2.60.120.380">
    <property type="match status" value="1"/>
</dbReference>
<comment type="similarity">
    <text evidence="2 8 9">Belongs to the peptidase S8 family.</text>
</comment>
<accession>A0A8J7FF15</accession>
<dbReference type="InterPro" id="IPR006644">
    <property type="entry name" value="Cadg"/>
</dbReference>
<evidence type="ECO:0000256" key="8">
    <source>
        <dbReference type="PROSITE-ProRule" id="PRU01240"/>
    </source>
</evidence>
<dbReference type="EMBL" id="JADEWL010000152">
    <property type="protein sequence ID" value="MBE9216279.1"/>
    <property type="molecule type" value="Genomic_DNA"/>
</dbReference>
<dbReference type="InterPro" id="IPR051417">
    <property type="entry name" value="SDr/BOS_complex"/>
</dbReference>
<keyword evidence="7 8" id="KW-0720">Serine protease</keyword>
<evidence type="ECO:0000256" key="5">
    <source>
        <dbReference type="ARBA" id="ARBA00022729"/>
    </source>
</evidence>
<protein>
    <submittedName>
        <fullName evidence="12">Carboxypeptidase regulatory-like domain-containing protein</fullName>
    </submittedName>
</protein>
<comment type="caution">
    <text evidence="12">The sequence shown here is derived from an EMBL/GenBank/DDBJ whole genome shotgun (WGS) entry which is preliminary data.</text>
</comment>
<dbReference type="Proteomes" id="UP000620559">
    <property type="component" value="Unassembled WGS sequence"/>
</dbReference>
<evidence type="ECO:0000256" key="7">
    <source>
        <dbReference type="ARBA" id="ARBA00022825"/>
    </source>
</evidence>
<dbReference type="SUPFAM" id="SSF49452">
    <property type="entry name" value="Starch-binding domain-like"/>
    <property type="match status" value="2"/>
</dbReference>
<dbReference type="PANTHER" id="PTHR23303:SF15">
    <property type="entry name" value="COLOSSIN-A"/>
    <property type="match status" value="1"/>
</dbReference>
<keyword evidence="4 8" id="KW-0645">Protease</keyword>
<evidence type="ECO:0000256" key="3">
    <source>
        <dbReference type="ARBA" id="ARBA00022525"/>
    </source>
</evidence>
<dbReference type="PROSITE" id="PS50053">
    <property type="entry name" value="UBIQUITIN_2"/>
    <property type="match status" value="1"/>
</dbReference>
<dbReference type="InterPro" id="IPR036116">
    <property type="entry name" value="FN3_sf"/>
</dbReference>
<dbReference type="PROSITE" id="PS51892">
    <property type="entry name" value="SUBTILASE"/>
    <property type="match status" value="1"/>
</dbReference>
<evidence type="ECO:0000256" key="4">
    <source>
        <dbReference type="ARBA" id="ARBA00022670"/>
    </source>
</evidence>
<evidence type="ECO:0000256" key="2">
    <source>
        <dbReference type="ARBA" id="ARBA00011073"/>
    </source>
</evidence>
<dbReference type="InterPro" id="IPR015919">
    <property type="entry name" value="Cadherin-like_sf"/>
</dbReference>
<feature type="active site" description="Charge relay system" evidence="8">
    <location>
        <position position="2789"/>
    </location>
</feature>
<dbReference type="PROSITE" id="PS00136">
    <property type="entry name" value="SUBTILASE_ASP"/>
    <property type="match status" value="1"/>
</dbReference>